<feature type="domain" description="Tripartite ATP-independent periplasmic transporters DctQ component" evidence="10">
    <location>
        <begin position="23"/>
        <end position="152"/>
    </location>
</feature>
<dbReference type="OrthoDB" id="2085311at2"/>
<comment type="caution">
    <text evidence="11">The sequence shown here is derived from an EMBL/GenBank/DDBJ whole genome shotgun (WGS) entry which is preliminary data.</text>
</comment>
<proteinExistence type="inferred from homology"/>
<dbReference type="Proteomes" id="UP000297475">
    <property type="component" value="Unassembled WGS sequence"/>
</dbReference>
<evidence type="ECO:0000259" key="10">
    <source>
        <dbReference type="Pfam" id="PF04290"/>
    </source>
</evidence>
<organism evidence="11 12">
    <name type="scientific">Natronospirillum operosum</name>
    <dbReference type="NCBI Taxonomy" id="2759953"/>
    <lineage>
        <taxon>Bacteria</taxon>
        <taxon>Pseudomonadati</taxon>
        <taxon>Pseudomonadota</taxon>
        <taxon>Gammaproteobacteria</taxon>
        <taxon>Oceanospirillales</taxon>
        <taxon>Natronospirillaceae</taxon>
        <taxon>Natronospirillum</taxon>
    </lineage>
</organism>
<keyword evidence="2 9" id="KW-0813">Transport</keyword>
<keyword evidence="5 9" id="KW-0812">Transmembrane</keyword>
<dbReference type="GO" id="GO:0022857">
    <property type="term" value="F:transmembrane transporter activity"/>
    <property type="evidence" value="ECO:0007669"/>
    <property type="project" value="UniProtKB-UniRule"/>
</dbReference>
<dbReference type="GO" id="GO:0015740">
    <property type="term" value="P:C4-dicarboxylate transport"/>
    <property type="evidence" value="ECO:0007669"/>
    <property type="project" value="TreeGrafter"/>
</dbReference>
<comment type="similarity">
    <text evidence="8 9">Belongs to the TRAP transporter small permease family.</text>
</comment>
<evidence type="ECO:0000256" key="5">
    <source>
        <dbReference type="ARBA" id="ARBA00022692"/>
    </source>
</evidence>
<dbReference type="RefSeq" id="WP_135483204.1">
    <property type="nucleotide sequence ID" value="NZ_SRMF01000003.1"/>
</dbReference>
<sequence length="169" mass="19276">MNLVRKPIDLLIFWVCSLWLLVMVGAACWQIISRFYFSSPAGVTEEFLRFSLVWLSMIGLAYVAGQRKHVAFTLLVDGTPKHWRRYWEIMIELTFLAFAVYVLIIGGLKAVNMTMMQLSPALRLPMGYVYLAMPISGGLLAFYSLLNCIQLFLKHISPAPHMEEPSQDV</sequence>
<evidence type="ECO:0000256" key="6">
    <source>
        <dbReference type="ARBA" id="ARBA00022989"/>
    </source>
</evidence>
<protein>
    <recommendedName>
        <fullName evidence="9">TRAP transporter small permease protein</fullName>
    </recommendedName>
</protein>
<feature type="transmembrane region" description="Helical" evidence="9">
    <location>
        <begin position="12"/>
        <end position="32"/>
    </location>
</feature>
<dbReference type="Pfam" id="PF04290">
    <property type="entry name" value="DctQ"/>
    <property type="match status" value="1"/>
</dbReference>
<keyword evidence="12" id="KW-1185">Reference proteome</keyword>
<evidence type="ECO:0000256" key="7">
    <source>
        <dbReference type="ARBA" id="ARBA00023136"/>
    </source>
</evidence>
<evidence type="ECO:0000256" key="1">
    <source>
        <dbReference type="ARBA" id="ARBA00004429"/>
    </source>
</evidence>
<dbReference type="PANTHER" id="PTHR35011">
    <property type="entry name" value="2,3-DIKETO-L-GULONATE TRAP TRANSPORTER SMALL PERMEASE PROTEIN YIAM"/>
    <property type="match status" value="1"/>
</dbReference>
<evidence type="ECO:0000256" key="4">
    <source>
        <dbReference type="ARBA" id="ARBA00022519"/>
    </source>
</evidence>
<feature type="transmembrane region" description="Helical" evidence="9">
    <location>
        <begin position="128"/>
        <end position="153"/>
    </location>
</feature>
<comment type="subunit">
    <text evidence="9">The complex comprises the extracytoplasmic solute receptor protein and the two transmembrane proteins.</text>
</comment>
<feature type="transmembrane region" description="Helical" evidence="9">
    <location>
        <begin position="47"/>
        <end position="65"/>
    </location>
</feature>
<evidence type="ECO:0000256" key="2">
    <source>
        <dbReference type="ARBA" id="ARBA00022448"/>
    </source>
</evidence>
<name>A0A4Z0WAV4_9GAMM</name>
<dbReference type="EMBL" id="SRMF01000003">
    <property type="protein sequence ID" value="TGG93495.1"/>
    <property type="molecule type" value="Genomic_DNA"/>
</dbReference>
<evidence type="ECO:0000256" key="3">
    <source>
        <dbReference type="ARBA" id="ARBA00022475"/>
    </source>
</evidence>
<reference evidence="11 12" key="1">
    <citation type="submission" date="2019-04" db="EMBL/GenBank/DDBJ databases">
        <title>Natronospirillum operosus gen. nov., sp. nov., a haloalkaliphilic satellite isolated from decaying biomass of laboratory culture of cyanobacterium Geitlerinema sp. and proposal of Natronospirillaceae fam. nov. and Saccharospirillaceae fam. nov.</title>
        <authorList>
            <person name="Kevbrin V."/>
            <person name="Boltyanskaya Y."/>
            <person name="Koziaeva V."/>
            <person name="Grouzdev D.S."/>
            <person name="Park M."/>
            <person name="Cho J."/>
        </authorList>
    </citation>
    <scope>NUCLEOTIDE SEQUENCE [LARGE SCALE GENOMIC DNA]</scope>
    <source>
        <strain evidence="11 12">G-116</strain>
    </source>
</reference>
<keyword evidence="3" id="KW-1003">Cell membrane</keyword>
<dbReference type="PROSITE" id="PS51257">
    <property type="entry name" value="PROKAR_LIPOPROTEIN"/>
    <property type="match status" value="1"/>
</dbReference>
<evidence type="ECO:0000256" key="8">
    <source>
        <dbReference type="ARBA" id="ARBA00038436"/>
    </source>
</evidence>
<dbReference type="GO" id="GO:0005886">
    <property type="term" value="C:plasma membrane"/>
    <property type="evidence" value="ECO:0007669"/>
    <property type="project" value="UniProtKB-SubCell"/>
</dbReference>
<comment type="subcellular location">
    <subcellularLocation>
        <location evidence="1 9">Cell inner membrane</location>
        <topology evidence="1 9">Multi-pass membrane protein</topology>
    </subcellularLocation>
</comment>
<dbReference type="AlphaFoldDB" id="A0A4Z0WAV4"/>
<evidence type="ECO:0000313" key="12">
    <source>
        <dbReference type="Proteomes" id="UP000297475"/>
    </source>
</evidence>
<dbReference type="InterPro" id="IPR055348">
    <property type="entry name" value="DctQ"/>
</dbReference>
<comment type="function">
    <text evidence="9">Part of the tripartite ATP-independent periplasmic (TRAP) transport system.</text>
</comment>
<evidence type="ECO:0000313" key="11">
    <source>
        <dbReference type="EMBL" id="TGG93495.1"/>
    </source>
</evidence>
<accession>A0A4Z0WAV4</accession>
<keyword evidence="7 9" id="KW-0472">Membrane</keyword>
<gene>
    <name evidence="11" type="ORF">E4656_10645</name>
</gene>
<keyword evidence="4 9" id="KW-0997">Cell inner membrane</keyword>
<keyword evidence="6 9" id="KW-1133">Transmembrane helix</keyword>
<dbReference type="PANTHER" id="PTHR35011:SF2">
    <property type="entry name" value="2,3-DIKETO-L-GULONATE TRAP TRANSPORTER SMALL PERMEASE PROTEIN YIAM"/>
    <property type="match status" value="1"/>
</dbReference>
<evidence type="ECO:0000256" key="9">
    <source>
        <dbReference type="RuleBase" id="RU369079"/>
    </source>
</evidence>
<feature type="transmembrane region" description="Helical" evidence="9">
    <location>
        <begin position="86"/>
        <end position="108"/>
    </location>
</feature>
<dbReference type="InterPro" id="IPR007387">
    <property type="entry name" value="TRAP_DctQ"/>
</dbReference>